<reference evidence="1 2" key="1">
    <citation type="journal article" date="2021" name="Front. Genet.">
        <title>Chromosome-Level Genome Assembly Reveals Significant Gene Expansion in the Toll and IMD Signaling Pathways of Dendrolimus kikuchii.</title>
        <authorList>
            <person name="Zhou J."/>
            <person name="Wu P."/>
            <person name="Xiong Z."/>
            <person name="Liu N."/>
            <person name="Zhao N."/>
            <person name="Ji M."/>
            <person name="Qiu Y."/>
            <person name="Yang B."/>
        </authorList>
    </citation>
    <scope>NUCLEOTIDE SEQUENCE [LARGE SCALE GENOMIC DNA]</scope>
    <source>
        <strain evidence="1">Ann1</strain>
    </source>
</reference>
<proteinExistence type="predicted"/>
<evidence type="ECO:0000313" key="1">
    <source>
        <dbReference type="EMBL" id="KAJ0173663.1"/>
    </source>
</evidence>
<evidence type="ECO:0000313" key="2">
    <source>
        <dbReference type="Proteomes" id="UP000824533"/>
    </source>
</evidence>
<keyword evidence="2" id="KW-1185">Reference proteome</keyword>
<sequence length="381" mass="41773">MKKHEKTVLVVCIFVQTFAAITTQECNGGAECILLQNCTGLYTQLLDSNTPMLSRLLKTLHCGFEDYDKPKICCPPEFRNAPISTTPLDPLTLLPSNCGEPSGDNRIYGGTLTSIDEHIWLSLIKYEKPHGSGFYCGGVLISKRYVLTAAHCVKGADLPPSWKISHVRLGEWNTSSAVDCFKLDCINQPVQDIPIEEIIAHEAYDPDDQNQQADIALIRLSRDAQFHEFTKPICLPLSNNARGATFANDVFNFEVAGWGKTESQATDSTRVQIGRLLTGTESDVKLKVDVPVVNNTYCSSVYKKVNRLITSTQLCAGGIKGKDSCRGDSGGPLMGQPYETNKWMVLGIVSYGPSPCGTAGWPGVYTRVGAYVDWILANLRP</sequence>
<dbReference type="EMBL" id="CM034405">
    <property type="protein sequence ID" value="KAJ0173663.1"/>
    <property type="molecule type" value="Genomic_DNA"/>
</dbReference>
<comment type="caution">
    <text evidence="1">The sequence shown here is derived from an EMBL/GenBank/DDBJ whole genome shotgun (WGS) entry which is preliminary data.</text>
</comment>
<organism evidence="1 2">
    <name type="scientific">Dendrolimus kikuchii</name>
    <dbReference type="NCBI Taxonomy" id="765133"/>
    <lineage>
        <taxon>Eukaryota</taxon>
        <taxon>Metazoa</taxon>
        <taxon>Ecdysozoa</taxon>
        <taxon>Arthropoda</taxon>
        <taxon>Hexapoda</taxon>
        <taxon>Insecta</taxon>
        <taxon>Pterygota</taxon>
        <taxon>Neoptera</taxon>
        <taxon>Endopterygota</taxon>
        <taxon>Lepidoptera</taxon>
        <taxon>Glossata</taxon>
        <taxon>Ditrysia</taxon>
        <taxon>Bombycoidea</taxon>
        <taxon>Lasiocampidae</taxon>
        <taxon>Dendrolimus</taxon>
    </lineage>
</organism>
<protein>
    <submittedName>
        <fullName evidence="1">Uncharacterized protein</fullName>
    </submittedName>
</protein>
<accession>A0ACC1CPZ6</accession>
<gene>
    <name evidence="1" type="ORF">K1T71_010812</name>
</gene>
<name>A0ACC1CPZ6_9NEOP</name>
<dbReference type="Proteomes" id="UP000824533">
    <property type="component" value="Linkage Group LG19"/>
</dbReference>